<organism evidence="2 3">
    <name type="scientific">Monilinia vaccinii-corymbosi</name>
    <dbReference type="NCBI Taxonomy" id="61207"/>
    <lineage>
        <taxon>Eukaryota</taxon>
        <taxon>Fungi</taxon>
        <taxon>Dikarya</taxon>
        <taxon>Ascomycota</taxon>
        <taxon>Pezizomycotina</taxon>
        <taxon>Leotiomycetes</taxon>
        <taxon>Helotiales</taxon>
        <taxon>Sclerotiniaceae</taxon>
        <taxon>Monilinia</taxon>
    </lineage>
</organism>
<feature type="compositionally biased region" description="Basic and acidic residues" evidence="1">
    <location>
        <begin position="100"/>
        <end position="131"/>
    </location>
</feature>
<keyword evidence="3" id="KW-1185">Reference proteome</keyword>
<accession>A0A8A3PAK4</accession>
<proteinExistence type="predicted"/>
<name>A0A8A3PAK4_9HELO</name>
<gene>
    <name evidence="2" type="ORF">DSL72_001325</name>
</gene>
<dbReference type="EMBL" id="CP063406">
    <property type="protein sequence ID" value="QSZ31757.1"/>
    <property type="molecule type" value="Genomic_DNA"/>
</dbReference>
<feature type="compositionally biased region" description="Acidic residues" evidence="1">
    <location>
        <begin position="138"/>
        <end position="151"/>
    </location>
</feature>
<protein>
    <submittedName>
        <fullName evidence="2">Uncharacterized protein</fullName>
    </submittedName>
</protein>
<dbReference type="Proteomes" id="UP000672032">
    <property type="component" value="Chromosome 2"/>
</dbReference>
<sequence>MLIAQPDARRIAWEVHARIEEAHAVHQRAGPIHPKELRLHESPIGAREAAAFARGQAASEQREQRDRKDRDPDGDDAQCGLVAVAREQELDEEGHACAGDARRSRDQTEGHPLAHDPPLVEHADDGVDEAVHAGAEGAGDEAEDAQGEAEPDLVGLVAGEAFGEGG</sequence>
<feature type="region of interest" description="Disordered" evidence="1">
    <location>
        <begin position="41"/>
        <end position="152"/>
    </location>
</feature>
<reference evidence="2" key="1">
    <citation type="submission" date="2020-10" db="EMBL/GenBank/DDBJ databases">
        <title>Genome Sequence of Monilinia vaccinii-corymbosi Sheds Light on Mummy Berry Disease Infection of Blueberry and Mating Type.</title>
        <authorList>
            <person name="Yow A.G."/>
            <person name="Zhang Y."/>
            <person name="Bansal K."/>
            <person name="Eacker S.M."/>
            <person name="Sullivan S."/>
            <person name="Liachko I."/>
            <person name="Cubeta M.A."/>
            <person name="Rollins J.A."/>
            <person name="Ashrafi H."/>
        </authorList>
    </citation>
    <scope>NUCLEOTIDE SEQUENCE</scope>
    <source>
        <strain evidence="2">RL-1</strain>
    </source>
</reference>
<feature type="compositionally biased region" description="Basic and acidic residues" evidence="1">
    <location>
        <begin position="60"/>
        <end position="71"/>
    </location>
</feature>
<feature type="compositionally biased region" description="Low complexity" evidence="1">
    <location>
        <begin position="45"/>
        <end position="59"/>
    </location>
</feature>
<dbReference type="AlphaFoldDB" id="A0A8A3PAK4"/>
<evidence type="ECO:0000313" key="2">
    <source>
        <dbReference type="EMBL" id="QSZ31757.1"/>
    </source>
</evidence>
<evidence type="ECO:0000256" key="1">
    <source>
        <dbReference type="SAM" id="MobiDB-lite"/>
    </source>
</evidence>
<evidence type="ECO:0000313" key="3">
    <source>
        <dbReference type="Proteomes" id="UP000672032"/>
    </source>
</evidence>